<gene>
    <name evidence="1" type="ORF">ORJ04_03440</name>
</gene>
<dbReference type="InterPro" id="IPR004027">
    <property type="entry name" value="SEC_C_motif"/>
</dbReference>
<dbReference type="RefSeq" id="WP_305973828.1">
    <property type="nucleotide sequence ID" value="NZ_JAPJDZ010000005.1"/>
</dbReference>
<proteinExistence type="predicted"/>
<sequence>MKTGRNDPCPCGSGKKFKQCCINATSKQHSDVFDDIAQTVAMNPNLTLDELNLAAQQRIAERNNSPNADFCGLSPTQMANWLYAPFSEVAGVKIRIPEDLVTSPVMRYLGLIVDEAMQNDGSFKATSKGNLPAKLAKCGSDLLPEFAVSKFSTHISINEYAGANEDKFNALHYTRVLAEIAGIIYLRSGRFHLKKAAQKQYQAQGIKAFFLPMLEAATTKYNWGYLDSFEHDVNLRSFWLFMLWRLQSHGSIEQLIDDVAKAFPDLLRQLTPDEHFSPIRLLSLLIESRFIKRFLQFWGFVTADPKTYLDGVKVPRQVSIQPLLTQTFHFTINVR</sequence>
<evidence type="ECO:0000313" key="2">
    <source>
        <dbReference type="Proteomes" id="UP001231109"/>
    </source>
</evidence>
<comment type="caution">
    <text evidence="1">The sequence shown here is derived from an EMBL/GenBank/DDBJ whole genome shotgun (WGS) entry which is preliminary data.</text>
</comment>
<dbReference type="Gene3D" id="3.10.450.50">
    <property type="match status" value="1"/>
</dbReference>
<evidence type="ECO:0000313" key="1">
    <source>
        <dbReference type="EMBL" id="MDP5135000.1"/>
    </source>
</evidence>
<name>A0ABT9HVZ6_9GAMM</name>
<dbReference type="Pfam" id="PF02810">
    <property type="entry name" value="SEC-C"/>
    <property type="match status" value="1"/>
</dbReference>
<organism evidence="1 2">
    <name type="scientific">Rheinheimera baltica</name>
    <dbReference type="NCBI Taxonomy" id="67576"/>
    <lineage>
        <taxon>Bacteria</taxon>
        <taxon>Pseudomonadati</taxon>
        <taxon>Pseudomonadota</taxon>
        <taxon>Gammaproteobacteria</taxon>
        <taxon>Chromatiales</taxon>
        <taxon>Chromatiaceae</taxon>
        <taxon>Rheinheimera</taxon>
    </lineage>
</organism>
<accession>A0ABT9HVZ6</accession>
<reference evidence="1 2" key="1">
    <citation type="submission" date="2022-11" db="EMBL/GenBank/DDBJ databases">
        <title>Viruses from the air-sea interface of a natural surface slick.</title>
        <authorList>
            <person name="Rahlff J."/>
            <person name="Holmfeldt K."/>
        </authorList>
    </citation>
    <scope>NUCLEOTIDE SEQUENCE [LARGE SCALE GENOMIC DNA]</scope>
    <source>
        <strain evidence="1 2">SMS4</strain>
    </source>
</reference>
<dbReference type="Proteomes" id="UP001231109">
    <property type="component" value="Unassembled WGS sequence"/>
</dbReference>
<dbReference type="EMBL" id="JAPJDZ010000005">
    <property type="protein sequence ID" value="MDP5135000.1"/>
    <property type="molecule type" value="Genomic_DNA"/>
</dbReference>
<protein>
    <submittedName>
        <fullName evidence="1">SEC-C metal-binding domain-containing protein</fullName>
    </submittedName>
</protein>
<keyword evidence="2" id="KW-1185">Reference proteome</keyword>
<dbReference type="SUPFAM" id="SSF103642">
    <property type="entry name" value="Sec-C motif"/>
    <property type="match status" value="1"/>
</dbReference>